<feature type="domain" description="CBM21" evidence="1">
    <location>
        <begin position="151"/>
        <end position="264"/>
    </location>
</feature>
<dbReference type="InterPro" id="IPR005036">
    <property type="entry name" value="CBM21_dom"/>
</dbReference>
<keyword evidence="3" id="KW-1185">Reference proteome</keyword>
<evidence type="ECO:0000259" key="1">
    <source>
        <dbReference type="PROSITE" id="PS51159"/>
    </source>
</evidence>
<dbReference type="RefSeq" id="WP_219871723.1">
    <property type="nucleotide sequence ID" value="NZ_JAHZIJ010000003.1"/>
</dbReference>
<proteinExistence type="predicted"/>
<evidence type="ECO:0000313" key="2">
    <source>
        <dbReference type="EMBL" id="MBW7474487.1"/>
    </source>
</evidence>
<dbReference type="Gene3D" id="2.60.40.2440">
    <property type="entry name" value="Carbohydrate binding type-21 domain"/>
    <property type="match status" value="2"/>
</dbReference>
<gene>
    <name evidence="2" type="ORF">K0T92_06995</name>
</gene>
<dbReference type="PANTHER" id="PTHR12307">
    <property type="entry name" value="PROTEIN PHOSPHATASE 1 REGULATORY SUBUNIT"/>
    <property type="match status" value="1"/>
</dbReference>
<dbReference type="EMBL" id="JAHZIJ010000003">
    <property type="protein sequence ID" value="MBW7474487.1"/>
    <property type="molecule type" value="Genomic_DNA"/>
</dbReference>
<dbReference type="PROSITE" id="PS51159">
    <property type="entry name" value="CBM21"/>
    <property type="match status" value="2"/>
</dbReference>
<name>A0ABS7D3H5_9BACL</name>
<accession>A0ABS7D3H5</accession>
<protein>
    <submittedName>
        <fullName evidence="2">CBM21 domain-containing protein</fullName>
    </submittedName>
</protein>
<dbReference type="Proteomes" id="UP000812277">
    <property type="component" value="Unassembled WGS sequence"/>
</dbReference>
<comment type="caution">
    <text evidence="2">The sequence shown here is derived from an EMBL/GenBank/DDBJ whole genome shotgun (WGS) entry which is preliminary data.</text>
</comment>
<dbReference type="InterPro" id="IPR050782">
    <property type="entry name" value="PP1_regulatory_subunit_3"/>
</dbReference>
<organism evidence="2 3">
    <name type="scientific">Paenibacillus oenotherae</name>
    <dbReference type="NCBI Taxonomy" id="1435645"/>
    <lineage>
        <taxon>Bacteria</taxon>
        <taxon>Bacillati</taxon>
        <taxon>Bacillota</taxon>
        <taxon>Bacilli</taxon>
        <taxon>Bacillales</taxon>
        <taxon>Paenibacillaceae</taxon>
        <taxon>Paenibacillus</taxon>
    </lineage>
</organism>
<reference evidence="2 3" key="1">
    <citation type="submission" date="2021-07" db="EMBL/GenBank/DDBJ databases">
        <title>Paenibacillus radiodurans sp. nov., isolated from the southeastern edge of Tengger Desert.</title>
        <authorList>
            <person name="Zhang G."/>
        </authorList>
    </citation>
    <scope>NUCLEOTIDE SEQUENCE [LARGE SCALE GENOMIC DNA]</scope>
    <source>
        <strain evidence="2 3">DT7-4</strain>
    </source>
</reference>
<dbReference type="Pfam" id="PF03370">
    <property type="entry name" value="CBM_21"/>
    <property type="match status" value="2"/>
</dbReference>
<evidence type="ECO:0000313" key="3">
    <source>
        <dbReference type="Proteomes" id="UP000812277"/>
    </source>
</evidence>
<dbReference type="InterPro" id="IPR038175">
    <property type="entry name" value="CBM21_dom_sf"/>
</dbReference>
<feature type="domain" description="CBM21" evidence="1">
    <location>
        <begin position="33"/>
        <end position="138"/>
    </location>
</feature>
<dbReference type="PANTHER" id="PTHR12307:SF36">
    <property type="entry name" value="GLYCOGEN-BINDING SUBUNIT 76A"/>
    <property type="match status" value="1"/>
</dbReference>
<sequence>MLSMTAKPAAKLSSILLSLALVFTFIFAVSPNAAHGSPNAVDLVYAKLDGFAYSPYIFGSIEVDNLAYSKEVYVVWRGSTSEAWKEKAATFDRTTTGNREAWKFIVYIGGPNTEFKIKYVVNGQTYWDTNNGSNYKISDPSSTAAPYVAIGNPPIKVNVTNSFYDYGVAYLDGAANQVHFTAFVKNLAFTKNVTFRYTTDNWQTYQDVSASYDSAATNSSNALELWKVTVPISSTVQNVKFSASYTVNGVTYWDNNLGLNYELTR</sequence>